<evidence type="ECO:0000313" key="1">
    <source>
        <dbReference type="EMBL" id="ART32392.1"/>
    </source>
</evidence>
<geneLocation type="mitochondrion" evidence="1"/>
<gene>
    <name evidence="1" type="ORF">AEK19_MT2247</name>
</gene>
<proteinExistence type="predicted"/>
<reference evidence="1" key="1">
    <citation type="submission" date="2017-03" db="EMBL/GenBank/DDBJ databases">
        <title>The mitochondrial genome of the carnivorous plant Utricularia reniformis (Lentibulariaceae): structure, comparative analysis and evolutionary landmarks.</title>
        <authorList>
            <person name="Silva S.R."/>
            <person name="Alvarenga D.O."/>
            <person name="Michael T.P."/>
            <person name="Miranda V.F.O."/>
            <person name="Varani A.M."/>
        </authorList>
    </citation>
    <scope>NUCLEOTIDE SEQUENCE</scope>
</reference>
<name>A0A1Y0B4Q6_9LAMI</name>
<organism evidence="1">
    <name type="scientific">Utricularia reniformis</name>
    <dbReference type="NCBI Taxonomy" id="192314"/>
    <lineage>
        <taxon>Eukaryota</taxon>
        <taxon>Viridiplantae</taxon>
        <taxon>Streptophyta</taxon>
        <taxon>Embryophyta</taxon>
        <taxon>Tracheophyta</taxon>
        <taxon>Spermatophyta</taxon>
        <taxon>Magnoliopsida</taxon>
        <taxon>eudicotyledons</taxon>
        <taxon>Gunneridae</taxon>
        <taxon>Pentapetalae</taxon>
        <taxon>asterids</taxon>
        <taxon>lamiids</taxon>
        <taxon>Lamiales</taxon>
        <taxon>Lentibulariaceae</taxon>
        <taxon>Utricularia</taxon>
    </lineage>
</organism>
<protein>
    <submittedName>
        <fullName evidence="1">Uncharacterized protein</fullName>
    </submittedName>
</protein>
<accession>A0A1Y0B4Q6</accession>
<keyword evidence="1" id="KW-0496">Mitochondrion</keyword>
<dbReference type="EMBL" id="KY774314">
    <property type="protein sequence ID" value="ART32392.1"/>
    <property type="molecule type" value="Genomic_DNA"/>
</dbReference>
<sequence>MVGCAIPLTDESGVEVFPSSFHGELYYLMFNKTVEADSVK</sequence>
<dbReference type="AlphaFoldDB" id="A0A1Y0B4Q6"/>